<feature type="domain" description="DUF1214" evidence="2">
    <location>
        <begin position="395"/>
        <end position="501"/>
    </location>
</feature>
<dbReference type="Gene3D" id="2.60.120.600">
    <property type="entry name" value="Domain of unknown function DUF1214, C-terminal domain"/>
    <property type="match status" value="1"/>
</dbReference>
<accession>A0A4P7CQM5</accession>
<evidence type="ECO:0000259" key="2">
    <source>
        <dbReference type="Pfam" id="PF06742"/>
    </source>
</evidence>
<dbReference type="SUPFAM" id="SSF160935">
    <property type="entry name" value="VPA0735-like"/>
    <property type="match status" value="1"/>
</dbReference>
<dbReference type="InterPro" id="IPR037049">
    <property type="entry name" value="DUF1214_C_sf"/>
</dbReference>
<reference evidence="4 5" key="1">
    <citation type="submission" date="2019-03" db="EMBL/GenBank/DDBJ databases">
        <title>Paraburkholderia sp. 7MH5, isolated from subtropical forest soil.</title>
        <authorList>
            <person name="Gao Z.-H."/>
            <person name="Qiu L.-H."/>
        </authorList>
    </citation>
    <scope>NUCLEOTIDE SEQUENCE [LARGE SCALE GENOMIC DNA]</scope>
    <source>
        <strain evidence="4 5">7MH5</strain>
    </source>
</reference>
<dbReference type="Pfam" id="PF06742">
    <property type="entry name" value="DUF1214"/>
    <property type="match status" value="1"/>
</dbReference>
<dbReference type="EMBL" id="CP038148">
    <property type="protein sequence ID" value="QBQ96886.1"/>
    <property type="molecule type" value="Genomic_DNA"/>
</dbReference>
<dbReference type="Proteomes" id="UP000295727">
    <property type="component" value="Chromosome 1"/>
</dbReference>
<dbReference type="InterPro" id="IPR010621">
    <property type="entry name" value="DUF1214"/>
</dbReference>
<keyword evidence="1" id="KW-0732">Signal</keyword>
<feature type="domain" description="DUF1254" evidence="3">
    <location>
        <begin position="104"/>
        <end position="241"/>
    </location>
</feature>
<dbReference type="InterPro" id="IPR037050">
    <property type="entry name" value="DUF1254_sf"/>
</dbReference>
<dbReference type="Pfam" id="PF06863">
    <property type="entry name" value="DUF1254"/>
    <property type="match status" value="1"/>
</dbReference>
<dbReference type="PANTHER" id="PTHR36509">
    <property type="entry name" value="BLL3101 PROTEIN"/>
    <property type="match status" value="1"/>
</dbReference>
<evidence type="ECO:0000313" key="5">
    <source>
        <dbReference type="Proteomes" id="UP000295727"/>
    </source>
</evidence>
<dbReference type="RefSeq" id="WP_134747904.1">
    <property type="nucleotide sequence ID" value="NZ_CP038148.1"/>
</dbReference>
<proteinExistence type="predicted"/>
<keyword evidence="5" id="KW-1185">Reference proteome</keyword>
<dbReference type="AlphaFoldDB" id="A0A4P7CQM5"/>
<dbReference type="InterPro" id="IPR010679">
    <property type="entry name" value="DUF1254"/>
</dbReference>
<dbReference type="Gene3D" id="2.60.40.1610">
    <property type="entry name" value="Domain of unknown function DUF1254"/>
    <property type="match status" value="1"/>
</dbReference>
<protein>
    <submittedName>
        <fullName evidence="4">DUF1254 domain-containing protein</fullName>
    </submittedName>
</protein>
<dbReference type="Gene3D" id="1.10.3360.10">
    <property type="entry name" value="VPA0735-like domain"/>
    <property type="match status" value="1"/>
</dbReference>
<evidence type="ECO:0000256" key="1">
    <source>
        <dbReference type="SAM" id="SignalP"/>
    </source>
</evidence>
<dbReference type="OrthoDB" id="272779at2"/>
<organism evidence="4 5">
    <name type="scientific">Paraburkholderia pallida</name>
    <dbReference type="NCBI Taxonomy" id="2547399"/>
    <lineage>
        <taxon>Bacteria</taxon>
        <taxon>Pseudomonadati</taxon>
        <taxon>Pseudomonadota</taxon>
        <taxon>Betaproteobacteria</taxon>
        <taxon>Burkholderiales</taxon>
        <taxon>Burkholderiaceae</taxon>
        <taxon>Paraburkholderia</taxon>
    </lineage>
</organism>
<dbReference type="KEGG" id="ppai:E1956_06630"/>
<feature type="signal peptide" evidence="1">
    <location>
        <begin position="1"/>
        <end position="33"/>
    </location>
</feature>
<evidence type="ECO:0000313" key="4">
    <source>
        <dbReference type="EMBL" id="QBQ96886.1"/>
    </source>
</evidence>
<gene>
    <name evidence="4" type="ORF">E1956_06630</name>
</gene>
<dbReference type="PANTHER" id="PTHR36509:SF3">
    <property type="entry name" value="SIGNAL PEPTIDE PROTEIN"/>
    <property type="match status" value="1"/>
</dbReference>
<feature type="chain" id="PRO_5020298662" evidence="1">
    <location>
        <begin position="34"/>
        <end position="518"/>
    </location>
</feature>
<sequence length="518" mass="57188">MNPNKLNRSARLLRCAIALLISGTAAYAGHASAQNTLAQTLESSRDALANAPFAGDFPTADSAKALSEELYFQRAVQVYLWSLPAVNLFAMKEGSEKTYGAGYNVLPVWKQRLNAKTKVTTPNSDCLYAMGYVNLAKDGPIVVDVPPKTQGILDDFFQRPLTGPTIGGKAYSGDFGFVGPDAGKGGKYLIVPWNYDRPTPKGYYVYRSRTNNVLVFFRVFFTDPKDLKPANDLVAATHIYPYGKRESAVPMQFPNGSTDPANMLFPHDGAYFDMLARFVEQETVDPADMDWRGMMAAIGIQKGQPFQPTARQRELLDKAAKTAFKMSKTEIWDALSTQPGGKYYPDRQWENVFAGQNPQFQASGTFTNLIQRDAYFTTAYAASPGMVVDMVEKGAKYPSTWRDSDGNLLQGGSTYQLHLPPNIPAANFWSVTVYDPITGSGLDNGQPLPSLNSMDKPAPNADGSYDLYFGPKAPAGKEANWVQTVPNKGYFIILRLYSPKEAFFNQTWKPDDVKRISQ</sequence>
<evidence type="ECO:0000259" key="3">
    <source>
        <dbReference type="Pfam" id="PF06863"/>
    </source>
</evidence>
<name>A0A4P7CQM5_9BURK</name>